<proteinExistence type="predicted"/>
<evidence type="ECO:0000313" key="3">
    <source>
        <dbReference type="Proteomes" id="UP000324222"/>
    </source>
</evidence>
<protein>
    <recommendedName>
        <fullName evidence="4">Secreted protein</fullName>
    </recommendedName>
</protein>
<organism evidence="2 3">
    <name type="scientific">Portunus trituberculatus</name>
    <name type="common">Swimming crab</name>
    <name type="synonym">Neptunus trituberculatus</name>
    <dbReference type="NCBI Taxonomy" id="210409"/>
    <lineage>
        <taxon>Eukaryota</taxon>
        <taxon>Metazoa</taxon>
        <taxon>Ecdysozoa</taxon>
        <taxon>Arthropoda</taxon>
        <taxon>Crustacea</taxon>
        <taxon>Multicrustacea</taxon>
        <taxon>Malacostraca</taxon>
        <taxon>Eumalacostraca</taxon>
        <taxon>Eucarida</taxon>
        <taxon>Decapoda</taxon>
        <taxon>Pleocyemata</taxon>
        <taxon>Brachyura</taxon>
        <taxon>Eubrachyura</taxon>
        <taxon>Portunoidea</taxon>
        <taxon>Portunidae</taxon>
        <taxon>Portuninae</taxon>
        <taxon>Portunus</taxon>
    </lineage>
</organism>
<reference evidence="2 3" key="1">
    <citation type="submission" date="2019-05" db="EMBL/GenBank/DDBJ databases">
        <title>Another draft genome of Portunus trituberculatus and its Hox gene families provides insights of decapod evolution.</title>
        <authorList>
            <person name="Jeong J.-H."/>
            <person name="Song I."/>
            <person name="Kim S."/>
            <person name="Choi T."/>
            <person name="Kim D."/>
            <person name="Ryu S."/>
            <person name="Kim W."/>
        </authorList>
    </citation>
    <scope>NUCLEOTIDE SEQUENCE [LARGE SCALE GENOMIC DNA]</scope>
    <source>
        <tissue evidence="2">Muscle</tissue>
    </source>
</reference>
<evidence type="ECO:0000256" key="1">
    <source>
        <dbReference type="SAM" id="SignalP"/>
    </source>
</evidence>
<gene>
    <name evidence="2" type="ORF">E2C01_048458</name>
</gene>
<feature type="signal peptide" evidence="1">
    <location>
        <begin position="1"/>
        <end position="17"/>
    </location>
</feature>
<evidence type="ECO:0000313" key="2">
    <source>
        <dbReference type="EMBL" id="MPC54537.1"/>
    </source>
</evidence>
<dbReference type="AlphaFoldDB" id="A0A5B7GAY4"/>
<accession>A0A5B7GAY4</accession>
<feature type="chain" id="PRO_5022997728" description="Secreted protein" evidence="1">
    <location>
        <begin position="18"/>
        <end position="109"/>
    </location>
</feature>
<dbReference type="Proteomes" id="UP000324222">
    <property type="component" value="Unassembled WGS sequence"/>
</dbReference>
<keyword evidence="1" id="KW-0732">Signal</keyword>
<sequence>MVRVVVVVVAVVVVTLAINSQYGCIKRPCDTLPEFLWCIEYQLIETPRSLLVVLSTCIHELAKSFRSSAWIYKRPRITAAENTRGVHMGHVSLLLPGAVTGYSRLPEGG</sequence>
<name>A0A5B7GAY4_PORTR</name>
<evidence type="ECO:0008006" key="4">
    <source>
        <dbReference type="Google" id="ProtNLM"/>
    </source>
</evidence>
<keyword evidence="3" id="KW-1185">Reference proteome</keyword>
<comment type="caution">
    <text evidence="2">The sequence shown here is derived from an EMBL/GenBank/DDBJ whole genome shotgun (WGS) entry which is preliminary data.</text>
</comment>
<dbReference type="EMBL" id="VSRR010012433">
    <property type="protein sequence ID" value="MPC54537.1"/>
    <property type="molecule type" value="Genomic_DNA"/>
</dbReference>